<dbReference type="InterPro" id="IPR049192">
    <property type="entry name" value="DUF4246_C"/>
</dbReference>
<evidence type="ECO:0000313" key="3">
    <source>
        <dbReference type="EMBL" id="KAK1770258.1"/>
    </source>
</evidence>
<organism evidence="3 4">
    <name type="scientific">Phialemonium atrogriseum</name>
    <dbReference type="NCBI Taxonomy" id="1093897"/>
    <lineage>
        <taxon>Eukaryota</taxon>
        <taxon>Fungi</taxon>
        <taxon>Dikarya</taxon>
        <taxon>Ascomycota</taxon>
        <taxon>Pezizomycotina</taxon>
        <taxon>Sordariomycetes</taxon>
        <taxon>Sordariomycetidae</taxon>
        <taxon>Cephalothecales</taxon>
        <taxon>Cephalothecaceae</taxon>
        <taxon>Phialemonium</taxon>
    </lineage>
</organism>
<dbReference type="AlphaFoldDB" id="A0AAJ0C500"/>
<protein>
    <submittedName>
        <fullName evidence="3">Uncharacterized protein</fullName>
    </submittedName>
</protein>
<evidence type="ECO:0000313" key="4">
    <source>
        <dbReference type="Proteomes" id="UP001244011"/>
    </source>
</evidence>
<dbReference type="PANTHER" id="PTHR33119">
    <property type="entry name" value="IFI3P"/>
    <property type="match status" value="1"/>
</dbReference>
<gene>
    <name evidence="3" type="ORF">QBC33DRAFT_567600</name>
</gene>
<evidence type="ECO:0000259" key="2">
    <source>
        <dbReference type="Pfam" id="PF21666"/>
    </source>
</evidence>
<dbReference type="GeneID" id="85313682"/>
<dbReference type="InterPro" id="IPR049207">
    <property type="entry name" value="DUF4246_N"/>
</dbReference>
<dbReference type="RefSeq" id="XP_060286471.1">
    <property type="nucleotide sequence ID" value="XM_060430495.1"/>
</dbReference>
<evidence type="ECO:0000259" key="1">
    <source>
        <dbReference type="Pfam" id="PF14033"/>
    </source>
</evidence>
<dbReference type="PANTHER" id="PTHR33119:SF1">
    <property type="entry name" value="FE2OG DIOXYGENASE DOMAIN-CONTAINING PROTEIN"/>
    <property type="match status" value="1"/>
</dbReference>
<dbReference type="InterPro" id="IPR025340">
    <property type="entry name" value="DUF4246"/>
</dbReference>
<keyword evidence="4" id="KW-1185">Reference proteome</keyword>
<accession>A0AAJ0C500</accession>
<feature type="domain" description="DUF4246" evidence="2">
    <location>
        <begin position="36"/>
        <end position="101"/>
    </location>
</feature>
<comment type="caution">
    <text evidence="3">The sequence shown here is derived from an EMBL/GenBank/DDBJ whole genome shotgun (WGS) entry which is preliminary data.</text>
</comment>
<dbReference type="Proteomes" id="UP001244011">
    <property type="component" value="Unassembled WGS sequence"/>
</dbReference>
<reference evidence="3" key="1">
    <citation type="submission" date="2023-06" db="EMBL/GenBank/DDBJ databases">
        <title>Genome-scale phylogeny and comparative genomics of the fungal order Sordariales.</title>
        <authorList>
            <consortium name="Lawrence Berkeley National Laboratory"/>
            <person name="Hensen N."/>
            <person name="Bonometti L."/>
            <person name="Westerberg I."/>
            <person name="Brannstrom I.O."/>
            <person name="Guillou S."/>
            <person name="Cros-Aarteil S."/>
            <person name="Calhoun S."/>
            <person name="Haridas S."/>
            <person name="Kuo A."/>
            <person name="Mondo S."/>
            <person name="Pangilinan J."/>
            <person name="Riley R."/>
            <person name="Labutti K."/>
            <person name="Andreopoulos B."/>
            <person name="Lipzen A."/>
            <person name="Chen C."/>
            <person name="Yanf M."/>
            <person name="Daum C."/>
            <person name="Ng V."/>
            <person name="Clum A."/>
            <person name="Steindorff A."/>
            <person name="Ohm R."/>
            <person name="Martin F."/>
            <person name="Silar P."/>
            <person name="Natvig D."/>
            <person name="Lalanne C."/>
            <person name="Gautier V."/>
            <person name="Ament-Velasquez S.L."/>
            <person name="Kruys A."/>
            <person name="Hutchinson M.I."/>
            <person name="Powell A.J."/>
            <person name="Barry K."/>
            <person name="Miller A.N."/>
            <person name="Grigoriev I.V."/>
            <person name="Debuchy R."/>
            <person name="Gladieux P."/>
            <person name="Thoren M.H."/>
            <person name="Johannesson H."/>
        </authorList>
    </citation>
    <scope>NUCLEOTIDE SEQUENCE</scope>
    <source>
        <strain evidence="3">8032-3</strain>
    </source>
</reference>
<dbReference type="Pfam" id="PF21666">
    <property type="entry name" value="DUF4246_N"/>
    <property type="match status" value="1"/>
</dbReference>
<name>A0AAJ0C500_9PEZI</name>
<feature type="domain" description="DUF4246" evidence="1">
    <location>
        <begin position="114"/>
        <end position="650"/>
    </location>
</feature>
<dbReference type="EMBL" id="MU839001">
    <property type="protein sequence ID" value="KAK1770258.1"/>
    <property type="molecule type" value="Genomic_DNA"/>
</dbReference>
<dbReference type="Pfam" id="PF14033">
    <property type="entry name" value="DUF4246"/>
    <property type="match status" value="1"/>
</dbReference>
<sequence length="715" mass="79831">MAAARIRSSGFHVEQHGDGVADVDFCNAGAAALLRVPGFGYPVNIERKPDERFAHGAIDWAQPRLTAREIAMLHLMNSITDRPGWDAVLADGDAAVLLDWRDEALKLPAISPPAWEWCLEELRDKAAVFRTAAYVNVLDSASRICKSDSRISSTLLRELQTRAASLLDNCSITYGGSDRRVRILADPTLFPLVYGRTNVLSSGGEVGVEDALSTVGTGVVAPAQRLHHWGHPRFLLDRTWGRGRGGAGRGRGGGRDHSQRGPWLGTGPFRFSCRFQCLPFDVDFAGEAASATEVKIRSYINNIHPIFHKSLYRTIEKVISLSIEPWNQVLVFRQRGHLPPRILTYGILWVPPKPDDWMQELRYIERECGRESAEYLEARKGVAAYVALPNMVAQPSTSIPEDWENELGLETTVYTKYLMMRHWLQPEPGVSFTYRDWRAGRAGTALFPPRDLRPQRDRTVPLPPDGDHTFYTVSIQKTFRKQGLQVVAKVVSVELSPEDPVSRETDWHVDGMLNDHIVATSIVFYDSHNVTMASGSLSFRVEADLDSSKHIYESGKFDELASVYGVHPPDDLGRDGAGGRALQTLGTVATPDGRLLAYPNVLQHRMEPCELLDRACPGRRRFLVLHLVDPHYRVCSTRNVPPQQHGWWAAAGASKVDWASRGVSQEIADQIANLVGEWPMGFDEAQSLRDEMLEEQTRATEAVQENVERYTFTAP</sequence>
<proteinExistence type="predicted"/>